<evidence type="ECO:0008006" key="5">
    <source>
        <dbReference type="Google" id="ProtNLM"/>
    </source>
</evidence>
<dbReference type="SUPFAM" id="SSF48208">
    <property type="entry name" value="Six-hairpin glycosidases"/>
    <property type="match status" value="1"/>
</dbReference>
<evidence type="ECO:0000313" key="3">
    <source>
        <dbReference type="EMBL" id="PRY30441.1"/>
    </source>
</evidence>
<dbReference type="RefSeq" id="WP_106140007.1">
    <property type="nucleotide sequence ID" value="NZ_PVTE01000024.1"/>
</dbReference>
<protein>
    <recommendedName>
        <fullName evidence="5">DUF4986 domain-containing protein</fullName>
    </recommendedName>
</protein>
<evidence type="ECO:0000259" key="2">
    <source>
        <dbReference type="Pfam" id="PF20736"/>
    </source>
</evidence>
<reference evidence="3 4" key="1">
    <citation type="submission" date="2018-03" db="EMBL/GenBank/DDBJ databases">
        <title>Genomic Encyclopedia of Archaeal and Bacterial Type Strains, Phase II (KMG-II): from individual species to whole genera.</title>
        <authorList>
            <person name="Goeker M."/>
        </authorList>
    </citation>
    <scope>NUCLEOTIDE SEQUENCE [LARGE SCALE GENOMIC DNA]</scope>
    <source>
        <strain evidence="3 4">DSM 28354</strain>
    </source>
</reference>
<sequence length="657" mass="73649">MTRSKLNIISTSGLSRGILTFSLVSQSVLGLAQYPGLAANKMKVPVSVPVKAKSFDLQAVRITHGLFRDNMEREGKWLLSLPVERLMHSFRVNAGMNTPKPGSPTKMPKPLGGWEGLDMELRGHSIGHLLSGLALQYASTNNEAFREKGDSLITALADVQRELNQDGYLSAYPQHYIDRNIAGTAVWAPWYTLHKLFAGLTDQYTYAGNQQALDIATKMAAWASHKLSPLTTEQRQKMLRNEFGGMNDAFFNLYALTGNPDHLKLAQFFYHKAALEPLENGQDNLNKAHANTFIPKLVGEARDYELTGNEKAKTAALFFWNTVVQHHTYAHGGNSDKEHFFEPDKIAKHLTGNTGETCNTYNMLKLTRHLFTWSADETYADYYEQALYNHILGQQDPESGMVCYFTPMKAGAYRLYSTPDQSFWCCVGSGFESQSKYGEAIYYHDDKGIYVNLFIPSELNWREKGLTLVQETAYPEETTTRFTVQTKAPILMPMYLRYPGWAKAGVTLKVNGKVIAVKQSPGSYITVDRTWKTGDKIELTYPMTLRLVPANDDPNVAAVAYGPVVLAGELGTANLKGTAPFHDPADPYQYYGYDYTIPDSIGHTIDTGGKPVTDWVKPVAGLPLTFRTTAGLSKQPVELRPYYNLHRQRYVVYWDLK</sequence>
<feature type="domain" description="Non-reducing end beta-L-arabinofuranosidase-like GH127 catalytic" evidence="1">
    <location>
        <begin position="59"/>
        <end position="439"/>
    </location>
</feature>
<organism evidence="3 4">
    <name type="scientific">Spirosoma oryzae</name>
    <dbReference type="NCBI Taxonomy" id="1469603"/>
    <lineage>
        <taxon>Bacteria</taxon>
        <taxon>Pseudomonadati</taxon>
        <taxon>Bacteroidota</taxon>
        <taxon>Cytophagia</taxon>
        <taxon>Cytophagales</taxon>
        <taxon>Cytophagaceae</taxon>
        <taxon>Spirosoma</taxon>
    </lineage>
</organism>
<gene>
    <name evidence="3" type="ORF">CLV58_12462</name>
</gene>
<dbReference type="GO" id="GO:0005975">
    <property type="term" value="P:carbohydrate metabolic process"/>
    <property type="evidence" value="ECO:0007669"/>
    <property type="project" value="InterPro"/>
</dbReference>
<name>A0A2T0SAN0_9BACT</name>
<dbReference type="AlphaFoldDB" id="A0A2T0SAN0"/>
<feature type="domain" description="Non-reducing end beta-L-arabinofuranosidase-like GH127 middle" evidence="2">
    <location>
        <begin position="448"/>
        <end position="543"/>
    </location>
</feature>
<comment type="caution">
    <text evidence="3">The sequence shown here is derived from an EMBL/GenBank/DDBJ whole genome shotgun (WGS) entry which is preliminary data.</text>
</comment>
<dbReference type="InterPro" id="IPR008928">
    <property type="entry name" value="6-hairpin_glycosidase_sf"/>
</dbReference>
<dbReference type="PANTHER" id="PTHR31151:SF0">
    <property type="entry name" value="PROLINE-TRNA LIGASE (DUF1680)"/>
    <property type="match status" value="1"/>
</dbReference>
<proteinExistence type="predicted"/>
<dbReference type="InterPro" id="IPR012878">
    <property type="entry name" value="Beta-AFase-like_GH127_cat"/>
</dbReference>
<dbReference type="Pfam" id="PF20736">
    <property type="entry name" value="Glyco_hydro127M"/>
    <property type="match status" value="1"/>
</dbReference>
<dbReference type="PANTHER" id="PTHR31151">
    <property type="entry name" value="PROLINE-TRNA LIGASE (DUF1680)"/>
    <property type="match status" value="1"/>
</dbReference>
<keyword evidence="4" id="KW-1185">Reference proteome</keyword>
<dbReference type="Proteomes" id="UP000238375">
    <property type="component" value="Unassembled WGS sequence"/>
</dbReference>
<dbReference type="EMBL" id="PVTE01000024">
    <property type="protein sequence ID" value="PRY30441.1"/>
    <property type="molecule type" value="Genomic_DNA"/>
</dbReference>
<evidence type="ECO:0000259" key="1">
    <source>
        <dbReference type="Pfam" id="PF07944"/>
    </source>
</evidence>
<evidence type="ECO:0000313" key="4">
    <source>
        <dbReference type="Proteomes" id="UP000238375"/>
    </source>
</evidence>
<dbReference type="Pfam" id="PF07944">
    <property type="entry name" value="Beta-AFase-like_GH127_cat"/>
    <property type="match status" value="1"/>
</dbReference>
<dbReference type="InterPro" id="IPR049046">
    <property type="entry name" value="Beta-AFase-like_GH127_middle"/>
</dbReference>
<dbReference type="OrthoDB" id="9757939at2"/>
<accession>A0A2T0SAN0</accession>